<feature type="compositionally biased region" description="Basic and acidic residues" evidence="1">
    <location>
        <begin position="73"/>
        <end position="83"/>
    </location>
</feature>
<evidence type="ECO:0000256" key="1">
    <source>
        <dbReference type="SAM" id="MobiDB-lite"/>
    </source>
</evidence>
<dbReference type="InterPro" id="IPR011990">
    <property type="entry name" value="TPR-like_helical_dom_sf"/>
</dbReference>
<dbReference type="PANTHER" id="PTHR45011:SF1">
    <property type="entry name" value="DAP3-BINDING CELL DEATH ENHANCER 1"/>
    <property type="match status" value="1"/>
</dbReference>
<name>A0A0K8TS30_TABBR</name>
<feature type="region of interest" description="Disordered" evidence="1">
    <location>
        <begin position="58"/>
        <end position="83"/>
    </location>
</feature>
<accession>A0A0K8TS30</accession>
<evidence type="ECO:0000313" key="2">
    <source>
        <dbReference type="EMBL" id="JAI16961.1"/>
    </source>
</evidence>
<proteinExistence type="evidence at transcript level"/>
<dbReference type="PANTHER" id="PTHR45011">
    <property type="entry name" value="DAP3-BINDING CELL DEATH ENHANCER 1"/>
    <property type="match status" value="1"/>
</dbReference>
<dbReference type="InterPro" id="IPR006597">
    <property type="entry name" value="Sel1-like"/>
</dbReference>
<dbReference type="SMART" id="SM00671">
    <property type="entry name" value="SEL1"/>
    <property type="match status" value="2"/>
</dbReference>
<dbReference type="AlphaFoldDB" id="A0A0K8TS30"/>
<dbReference type="EMBL" id="GDAI01000642">
    <property type="protein sequence ID" value="JAI16961.1"/>
    <property type="molecule type" value="mRNA"/>
</dbReference>
<reference evidence="2" key="1">
    <citation type="journal article" date="2015" name="Insect Biochem. Mol. Biol.">
        <title>An insight into the sialome of the horse fly, Tabanus bromius.</title>
        <authorList>
            <person name="Ribeiro J.M."/>
            <person name="Kazimirova M."/>
            <person name="Takac P."/>
            <person name="Andersen J.F."/>
            <person name="Francischetti I.M."/>
        </authorList>
    </citation>
    <scope>NUCLEOTIDE SEQUENCE</scope>
</reference>
<organism evidence="2">
    <name type="scientific">Tabanus bromius</name>
    <name type="common">Band-eyed brown horse fly</name>
    <dbReference type="NCBI Taxonomy" id="304241"/>
    <lineage>
        <taxon>Eukaryota</taxon>
        <taxon>Metazoa</taxon>
        <taxon>Ecdysozoa</taxon>
        <taxon>Arthropoda</taxon>
        <taxon>Hexapoda</taxon>
        <taxon>Insecta</taxon>
        <taxon>Pterygota</taxon>
        <taxon>Neoptera</taxon>
        <taxon>Endopterygota</taxon>
        <taxon>Diptera</taxon>
        <taxon>Brachycera</taxon>
        <taxon>Tabanomorpha</taxon>
        <taxon>Tabanoidea</taxon>
        <taxon>Tabanidae</taxon>
        <taxon>Tabanus</taxon>
    </lineage>
</organism>
<dbReference type="SUPFAM" id="SSF81901">
    <property type="entry name" value="HCP-like"/>
    <property type="match status" value="1"/>
</dbReference>
<dbReference type="Gene3D" id="1.25.40.10">
    <property type="entry name" value="Tetratricopeptide repeat domain"/>
    <property type="match status" value="1"/>
</dbReference>
<sequence>MWKYVSRRLKETIDRANNILDVHRTWNYTPTTVNTTDTKTGAGPSAIDKHIKSSSLRPRNFDRGLCTSGTPKSNEKSENAEGHKKKYCNDDDFKIHDNLLSAITWSGAIVCGWYASQLLCLHRRRLGWDNNRCNRYMKILSVPSRALHLNAYSHIVFTAPKNPSPSLFGKVSQENFPYQEKYSGEKTFESTVYEVANETEISSGNEQQPKAKQTVAESVADLVQFLGDTEFQLATQNLAAGHYRSAVKHLKAASSHRHPGATFNLGLCYERGLGVTKNLENAMECYQLASSMGHSKAIYNLGVYYARGLGGLEKDKNAAKKCFITAAKLGQTEAKIALGLKPDDIIDGDFVNFNATVEYNATSKVEKHASYGA</sequence>
<dbReference type="Pfam" id="PF08238">
    <property type="entry name" value="Sel1"/>
    <property type="match status" value="2"/>
</dbReference>
<protein>
    <submittedName>
        <fullName evidence="2">Putative extracellular protein sel-1</fullName>
    </submittedName>
</protein>
<dbReference type="InterPro" id="IPR052748">
    <property type="entry name" value="ISR_Activator"/>
</dbReference>